<organism evidence="2 3">
    <name type="scientific">Acanthopleuribacter pedis</name>
    <dbReference type="NCBI Taxonomy" id="442870"/>
    <lineage>
        <taxon>Bacteria</taxon>
        <taxon>Pseudomonadati</taxon>
        <taxon>Acidobacteriota</taxon>
        <taxon>Holophagae</taxon>
        <taxon>Acanthopleuribacterales</taxon>
        <taxon>Acanthopleuribacteraceae</taxon>
        <taxon>Acanthopleuribacter</taxon>
    </lineage>
</organism>
<keyword evidence="1" id="KW-1133">Transmembrane helix</keyword>
<feature type="transmembrane region" description="Helical" evidence="1">
    <location>
        <begin position="20"/>
        <end position="37"/>
    </location>
</feature>
<comment type="caution">
    <text evidence="2">The sequence shown here is derived from an EMBL/GenBank/DDBJ whole genome shotgun (WGS) entry which is preliminary data.</text>
</comment>
<dbReference type="AlphaFoldDB" id="A0A8J7U5D1"/>
<reference evidence="2" key="1">
    <citation type="submission" date="2021-03" db="EMBL/GenBank/DDBJ databases">
        <authorList>
            <person name="Wang G."/>
        </authorList>
    </citation>
    <scope>NUCLEOTIDE SEQUENCE</scope>
    <source>
        <strain evidence="2">KCTC 12899</strain>
    </source>
</reference>
<name>A0A8J7U5D1_9BACT</name>
<dbReference type="EMBL" id="JAFREP010000019">
    <property type="protein sequence ID" value="MBO1320729.1"/>
    <property type="molecule type" value="Genomic_DNA"/>
</dbReference>
<protein>
    <submittedName>
        <fullName evidence="2">Uncharacterized protein</fullName>
    </submittedName>
</protein>
<dbReference type="Proteomes" id="UP000664417">
    <property type="component" value="Unassembled WGS sequence"/>
</dbReference>
<keyword evidence="1" id="KW-0812">Transmembrane</keyword>
<dbReference type="RefSeq" id="WP_207860683.1">
    <property type="nucleotide sequence ID" value="NZ_JAFREP010000019.1"/>
</dbReference>
<proteinExistence type="predicted"/>
<evidence type="ECO:0000256" key="1">
    <source>
        <dbReference type="SAM" id="Phobius"/>
    </source>
</evidence>
<gene>
    <name evidence="2" type="ORF">J3U88_19780</name>
</gene>
<evidence type="ECO:0000313" key="3">
    <source>
        <dbReference type="Proteomes" id="UP000664417"/>
    </source>
</evidence>
<keyword evidence="3" id="KW-1185">Reference proteome</keyword>
<feature type="transmembrane region" description="Helical" evidence="1">
    <location>
        <begin position="70"/>
        <end position="93"/>
    </location>
</feature>
<sequence length="94" mass="10625">MNKRPPHQEPPPGRFAESYRFGLCFGLAFNMTPFLILRMWPKAWIVLQLTVLVSGGLFCVIMKLSEAHRVAAGGITAFLLSLTLYVFTMAYLFL</sequence>
<evidence type="ECO:0000313" key="2">
    <source>
        <dbReference type="EMBL" id="MBO1320729.1"/>
    </source>
</evidence>
<keyword evidence="1" id="KW-0472">Membrane</keyword>
<feature type="transmembrane region" description="Helical" evidence="1">
    <location>
        <begin position="44"/>
        <end position="64"/>
    </location>
</feature>
<accession>A0A8J7U5D1</accession>